<comment type="caution">
    <text evidence="2">The sequence shown here is derived from an EMBL/GenBank/DDBJ whole genome shotgun (WGS) entry which is preliminary data.</text>
</comment>
<evidence type="ECO:0000313" key="3">
    <source>
        <dbReference type="Proteomes" id="UP000658690"/>
    </source>
</evidence>
<accession>A0ABX1ZI13</accession>
<evidence type="ECO:0000313" key="2">
    <source>
        <dbReference type="EMBL" id="NOU91516.1"/>
    </source>
</evidence>
<organism evidence="2 3">
    <name type="scientific">Paenibacillus germinis</name>
    <dbReference type="NCBI Taxonomy" id="2654979"/>
    <lineage>
        <taxon>Bacteria</taxon>
        <taxon>Bacillati</taxon>
        <taxon>Bacillota</taxon>
        <taxon>Bacilli</taxon>
        <taxon>Bacillales</taxon>
        <taxon>Paenibacillaceae</taxon>
        <taxon>Paenibacillus</taxon>
    </lineage>
</organism>
<evidence type="ECO:0000259" key="1">
    <source>
        <dbReference type="Pfam" id="PF01593"/>
    </source>
</evidence>
<dbReference type="Gene3D" id="3.50.50.60">
    <property type="entry name" value="FAD/NAD(P)-binding domain"/>
    <property type="match status" value="1"/>
</dbReference>
<dbReference type="SUPFAM" id="SSF51905">
    <property type="entry name" value="FAD/NAD(P)-binding domain"/>
    <property type="match status" value="1"/>
</dbReference>
<gene>
    <name evidence="2" type="ORF">GC102_38190</name>
</gene>
<protein>
    <recommendedName>
        <fullName evidence="1">Amine oxidase domain-containing protein</fullName>
    </recommendedName>
</protein>
<dbReference type="Pfam" id="PF01593">
    <property type="entry name" value="Amino_oxidase"/>
    <property type="match status" value="1"/>
</dbReference>
<feature type="domain" description="Amine oxidase" evidence="1">
    <location>
        <begin position="5"/>
        <end position="73"/>
    </location>
</feature>
<name>A0ABX1ZI13_9BACL</name>
<dbReference type="InterPro" id="IPR036188">
    <property type="entry name" value="FAD/NAD-bd_sf"/>
</dbReference>
<keyword evidence="3" id="KW-1185">Reference proteome</keyword>
<dbReference type="RefSeq" id="WP_171694271.1">
    <property type="nucleotide sequence ID" value="NZ_WHOC01000198.1"/>
</dbReference>
<dbReference type="InterPro" id="IPR002937">
    <property type="entry name" value="Amino_oxidase"/>
</dbReference>
<dbReference type="Proteomes" id="UP000658690">
    <property type="component" value="Unassembled WGS sequence"/>
</dbReference>
<reference evidence="2 3" key="1">
    <citation type="submission" date="2019-10" db="EMBL/GenBank/DDBJ databases">
        <title>Description of Paenibacillus choica sp. nov.</title>
        <authorList>
            <person name="Carlier A."/>
            <person name="Qi S."/>
        </authorList>
    </citation>
    <scope>NUCLEOTIDE SEQUENCE [LARGE SCALE GENOMIC DNA]</scope>
    <source>
        <strain evidence="2 3">LMG 31460</strain>
    </source>
</reference>
<dbReference type="EMBL" id="WHOC01000198">
    <property type="protein sequence ID" value="NOU91516.1"/>
    <property type="molecule type" value="Genomic_DNA"/>
</dbReference>
<sequence>MSYREFISGVSFDWSKDPQSLGCFAMYTPQQATELGPYIALPEGRVHFAGDHTSAMSGWVEGAIESGIRSSVQCK</sequence>
<dbReference type="Gene3D" id="3.90.660.10">
    <property type="match status" value="1"/>
</dbReference>
<proteinExistence type="predicted"/>